<evidence type="ECO:0000313" key="5">
    <source>
        <dbReference type="Proteomes" id="UP000241639"/>
    </source>
</evidence>
<keyword evidence="5" id="KW-1185">Reference proteome</keyword>
<feature type="region of interest" description="Disordered" evidence="2">
    <location>
        <begin position="340"/>
        <end position="393"/>
    </location>
</feature>
<protein>
    <submittedName>
        <fullName evidence="4">Flp pilus assembly protein TadD</fullName>
    </submittedName>
</protein>
<accession>A0A2T4Z1V8</accession>
<dbReference type="OrthoDB" id="2986993at2"/>
<dbReference type="Pfam" id="PF13432">
    <property type="entry name" value="TPR_16"/>
    <property type="match status" value="2"/>
</dbReference>
<dbReference type="SUPFAM" id="SSF48452">
    <property type="entry name" value="TPR-like"/>
    <property type="match status" value="1"/>
</dbReference>
<sequence>MNMIKPGDWIRNTYRVLHSFPFVQGALYYAEIPPQSDAASDEEESVPTRFLHGLDLRYIQEGAQLPDLMNRERKAFVPLQGLFVEKGILYQVYGKMEGTLMAHHLYEAVPLSLGETLDLLRSISGHLVRMEEQGQFAVIHPQNMLITADSVLFLYGGASGLLPKWSGNAPTASDPQTQLKQERALDAYSLGALTYIMLTGSSPQIGRSGKLEPIQTFRSDVPEGLEYFVMNSLLAKPNDRPTINQLRRWLDKIPVEADRQKKKDDLVYYLTPDVDSFQYDLFTRGLKEPQISEPPSSLDPTEWEGWEAGVIDAPGRYISSLSRTTNGAADILNPVWHKDSPVDSKRLQSSEAVSQTELTTTDEPAEETDKSPSDTSQKPSPRPVIFKQSEEKDAPSRRRWPLWATIAAVALLVVGGGGWAIAFLFGEKDLTAASPEERAEKAAQLYEESAHFYQGGDKDKALELAMQTVELNPQEKGYLLNLANLYGERKQYDDGVRLLKNGVKQIPEAEVYGALAVHAYYAEDWKEAERAIDRALSLEPNNPEFLYHQGKIQGKQGNTTAAIRSLQFAIDQDRNNALYHHDRAVFLLEDGDLERAKNYAWRAAKLDSDDPRYWITAGNIYLEDRERVLKDKKLSAKERRFESLTLARHAINFYSNALELDESDARTHYHLSMAYYYNEDLDAAAASAKQAVELKPDRALHHYQLGVVSVEQGDLKQAEESLHQAREIDPDNKRYQQALKDLN</sequence>
<dbReference type="RefSeq" id="WP_107728385.1">
    <property type="nucleotide sequence ID" value="NZ_PZZP01000003.1"/>
</dbReference>
<evidence type="ECO:0000256" key="3">
    <source>
        <dbReference type="SAM" id="Phobius"/>
    </source>
</evidence>
<dbReference type="PANTHER" id="PTHR12558">
    <property type="entry name" value="CELL DIVISION CYCLE 16,23,27"/>
    <property type="match status" value="1"/>
</dbReference>
<keyword evidence="3" id="KW-1133">Transmembrane helix</keyword>
<name>A0A2T4Z1V8_9BACL</name>
<dbReference type="InterPro" id="IPR011990">
    <property type="entry name" value="TPR-like_helical_dom_sf"/>
</dbReference>
<proteinExistence type="predicted"/>
<dbReference type="InterPro" id="IPR011009">
    <property type="entry name" value="Kinase-like_dom_sf"/>
</dbReference>
<dbReference type="Proteomes" id="UP000241639">
    <property type="component" value="Unassembled WGS sequence"/>
</dbReference>
<keyword evidence="1" id="KW-0802">TPR repeat</keyword>
<dbReference type="SUPFAM" id="SSF56112">
    <property type="entry name" value="Protein kinase-like (PK-like)"/>
    <property type="match status" value="1"/>
</dbReference>
<evidence type="ECO:0000256" key="2">
    <source>
        <dbReference type="SAM" id="MobiDB-lite"/>
    </source>
</evidence>
<feature type="repeat" description="TPR" evidence="1">
    <location>
        <begin position="665"/>
        <end position="698"/>
    </location>
</feature>
<feature type="transmembrane region" description="Helical" evidence="3">
    <location>
        <begin position="402"/>
        <end position="425"/>
    </location>
</feature>
<feature type="compositionally biased region" description="Polar residues" evidence="2">
    <location>
        <begin position="349"/>
        <end position="362"/>
    </location>
</feature>
<dbReference type="Gene3D" id="1.10.510.10">
    <property type="entry name" value="Transferase(Phosphotransferase) domain 1"/>
    <property type="match status" value="1"/>
</dbReference>
<organism evidence="4 5">
    <name type="scientific">Desmospora activa DSM 45169</name>
    <dbReference type="NCBI Taxonomy" id="1121389"/>
    <lineage>
        <taxon>Bacteria</taxon>
        <taxon>Bacillati</taxon>
        <taxon>Bacillota</taxon>
        <taxon>Bacilli</taxon>
        <taxon>Bacillales</taxon>
        <taxon>Thermoactinomycetaceae</taxon>
        <taxon>Desmospora</taxon>
    </lineage>
</organism>
<keyword evidence="3" id="KW-0472">Membrane</keyword>
<keyword evidence="3" id="KW-0812">Transmembrane</keyword>
<dbReference type="AlphaFoldDB" id="A0A2T4Z1V8"/>
<feature type="repeat" description="TPR" evidence="1">
    <location>
        <begin position="699"/>
        <end position="732"/>
    </location>
</feature>
<evidence type="ECO:0000313" key="4">
    <source>
        <dbReference type="EMBL" id="PTM54759.1"/>
    </source>
</evidence>
<dbReference type="EMBL" id="PZZP01000003">
    <property type="protein sequence ID" value="PTM54759.1"/>
    <property type="molecule type" value="Genomic_DNA"/>
</dbReference>
<dbReference type="Gene3D" id="1.25.40.10">
    <property type="entry name" value="Tetratricopeptide repeat domain"/>
    <property type="match status" value="3"/>
</dbReference>
<dbReference type="PANTHER" id="PTHR12558:SF13">
    <property type="entry name" value="CELL DIVISION CYCLE PROTEIN 27 HOMOLOG"/>
    <property type="match status" value="1"/>
</dbReference>
<gene>
    <name evidence="4" type="ORF">C8J48_3411</name>
</gene>
<comment type="caution">
    <text evidence="4">The sequence shown here is derived from an EMBL/GenBank/DDBJ whole genome shotgun (WGS) entry which is preliminary data.</text>
</comment>
<dbReference type="SMART" id="SM00028">
    <property type="entry name" value="TPR"/>
    <property type="match status" value="6"/>
</dbReference>
<dbReference type="InterPro" id="IPR019734">
    <property type="entry name" value="TPR_rpt"/>
</dbReference>
<dbReference type="PROSITE" id="PS50005">
    <property type="entry name" value="TPR"/>
    <property type="match status" value="3"/>
</dbReference>
<reference evidence="4 5" key="1">
    <citation type="submission" date="2018-04" db="EMBL/GenBank/DDBJ databases">
        <title>Genomic Encyclopedia of Archaeal and Bacterial Type Strains, Phase II (KMG-II): from individual species to whole genera.</title>
        <authorList>
            <person name="Goeker M."/>
        </authorList>
    </citation>
    <scope>NUCLEOTIDE SEQUENCE [LARGE SCALE GENOMIC DNA]</scope>
    <source>
        <strain evidence="4 5">DSM 45169</strain>
    </source>
</reference>
<evidence type="ECO:0000256" key="1">
    <source>
        <dbReference type="PROSITE-ProRule" id="PRU00339"/>
    </source>
</evidence>
<feature type="repeat" description="TPR" evidence="1">
    <location>
        <begin position="509"/>
        <end position="542"/>
    </location>
</feature>